<reference evidence="1" key="1">
    <citation type="journal article" date="2022" name="bioRxiv">
        <title>Sequencing and chromosome-scale assembly of the giantPleurodeles waltlgenome.</title>
        <authorList>
            <person name="Brown T."/>
            <person name="Elewa A."/>
            <person name="Iarovenko S."/>
            <person name="Subramanian E."/>
            <person name="Araus A.J."/>
            <person name="Petzold A."/>
            <person name="Susuki M."/>
            <person name="Suzuki K.-i.T."/>
            <person name="Hayashi T."/>
            <person name="Toyoda A."/>
            <person name="Oliveira C."/>
            <person name="Osipova E."/>
            <person name="Leigh N.D."/>
            <person name="Simon A."/>
            <person name="Yun M.H."/>
        </authorList>
    </citation>
    <scope>NUCLEOTIDE SEQUENCE</scope>
    <source>
        <strain evidence="1">20211129_DDA</strain>
        <tissue evidence="1">Liver</tissue>
    </source>
</reference>
<name>A0AAV7VD24_PLEWA</name>
<dbReference type="EMBL" id="JANPWB010000003">
    <property type="protein sequence ID" value="KAJ1199252.1"/>
    <property type="molecule type" value="Genomic_DNA"/>
</dbReference>
<comment type="caution">
    <text evidence="1">The sequence shown here is derived from an EMBL/GenBank/DDBJ whole genome shotgun (WGS) entry which is preliminary data.</text>
</comment>
<dbReference type="AlphaFoldDB" id="A0AAV7VD24"/>
<evidence type="ECO:0000313" key="1">
    <source>
        <dbReference type="EMBL" id="KAJ1199252.1"/>
    </source>
</evidence>
<evidence type="ECO:0000313" key="2">
    <source>
        <dbReference type="Proteomes" id="UP001066276"/>
    </source>
</evidence>
<dbReference type="Proteomes" id="UP001066276">
    <property type="component" value="Chromosome 2_1"/>
</dbReference>
<sequence>MFLPSYRTASLRSAECSTTRLSSILVDIVSTPARIPRSSALMTTWHDTPFTCFEVCWRRSLLVAFHLCPKVEAEMRKLEQGDTIERVEGPTPWVSLIVTPRKPKQPGEIRMGVNMHLHNLAMKRELHRGRHRCRGELIIIVFQDGFRAGYHQLLLAPDIIAITTFFTQLSLHRIKKWILQLHGYPFAVVYRPESDLYWTFDWGFIELRD</sequence>
<proteinExistence type="predicted"/>
<dbReference type="Gene3D" id="3.10.10.10">
    <property type="entry name" value="HIV Type 1 Reverse Transcriptase, subunit A, domain 1"/>
    <property type="match status" value="1"/>
</dbReference>
<protein>
    <submittedName>
        <fullName evidence="1">Uncharacterized protein</fullName>
    </submittedName>
</protein>
<keyword evidence="2" id="KW-1185">Reference proteome</keyword>
<gene>
    <name evidence="1" type="ORF">NDU88_003090</name>
</gene>
<organism evidence="1 2">
    <name type="scientific">Pleurodeles waltl</name>
    <name type="common">Iberian ribbed newt</name>
    <dbReference type="NCBI Taxonomy" id="8319"/>
    <lineage>
        <taxon>Eukaryota</taxon>
        <taxon>Metazoa</taxon>
        <taxon>Chordata</taxon>
        <taxon>Craniata</taxon>
        <taxon>Vertebrata</taxon>
        <taxon>Euteleostomi</taxon>
        <taxon>Amphibia</taxon>
        <taxon>Batrachia</taxon>
        <taxon>Caudata</taxon>
        <taxon>Salamandroidea</taxon>
        <taxon>Salamandridae</taxon>
        <taxon>Pleurodelinae</taxon>
        <taxon>Pleurodeles</taxon>
    </lineage>
</organism>
<accession>A0AAV7VD24</accession>